<feature type="region of interest" description="Disordered" evidence="2">
    <location>
        <begin position="576"/>
        <end position="595"/>
    </location>
</feature>
<evidence type="ECO:0000256" key="2">
    <source>
        <dbReference type="SAM" id="MobiDB-lite"/>
    </source>
</evidence>
<dbReference type="Pfam" id="PF13450">
    <property type="entry name" value="NAD_binding_8"/>
    <property type="match status" value="1"/>
</dbReference>
<evidence type="ECO:0000313" key="4">
    <source>
        <dbReference type="Proteomes" id="UP000016935"/>
    </source>
</evidence>
<dbReference type="InterPro" id="IPR036188">
    <property type="entry name" value="FAD/NAD-bd_sf"/>
</dbReference>
<dbReference type="SUPFAM" id="SSF51905">
    <property type="entry name" value="FAD/NAD(P)-binding domain"/>
    <property type="match status" value="3"/>
</dbReference>
<reference evidence="3 4" key="1">
    <citation type="journal article" date="2012" name="PLoS Pathog.">
        <title>Diverse lifestyles and strategies of plant pathogenesis encoded in the genomes of eighteen Dothideomycetes fungi.</title>
        <authorList>
            <person name="Ohm R.A."/>
            <person name="Feau N."/>
            <person name="Henrissat B."/>
            <person name="Schoch C.L."/>
            <person name="Horwitz B.A."/>
            <person name="Barry K.W."/>
            <person name="Condon B.J."/>
            <person name="Copeland A.C."/>
            <person name="Dhillon B."/>
            <person name="Glaser F."/>
            <person name="Hesse C.N."/>
            <person name="Kosti I."/>
            <person name="LaButti K."/>
            <person name="Lindquist E.A."/>
            <person name="Lucas S."/>
            <person name="Salamov A.A."/>
            <person name="Bradshaw R.E."/>
            <person name="Ciuffetti L."/>
            <person name="Hamelin R.C."/>
            <person name="Kema G.H.J."/>
            <person name="Lawrence C."/>
            <person name="Scott J.A."/>
            <person name="Spatafora J.W."/>
            <person name="Turgeon B.G."/>
            <person name="de Wit P.J.G.M."/>
            <person name="Zhong S."/>
            <person name="Goodwin S.B."/>
            <person name="Grigoriev I.V."/>
        </authorList>
    </citation>
    <scope>NUCLEOTIDE SEQUENCE [LARGE SCALE GENOMIC DNA]</scope>
    <source>
        <strain evidence="4">28A</strain>
    </source>
</reference>
<sequence>MADGFIVPSSSRPELDAQRRLQGPIHAQRHVRVVCIGAGASGLLMAYKLQKHFSNYSLQVYEKNPEVSGTWFENRYPGCACDVPAHNYTWSFEPKLDWSAVYASSKEIYTYFNDFAHKYGLHEYVKTQHQVIGATWSQKGGYDVQVKDLRSGQIVNDHCDILINAGGILNNWQWPAIPGLDKYKGTLLHTANWDDKIDLTGRNVGLIGNGSSGIQVLPNIQPYVKKVTTFIREPTWVSPVQGLEQHVFSESEKLEFAAKPGVLLEYRKSVERGLNGQFGIFLKNTNINNETEAYFREQMAEKLGNKTLQEQLIPDWHVGCRRLTPGVGYLEALGKPNVHTVYGEINEITERGCLCDDGNEYPVDVLICATGFNTSFKSRFPVINPAGINLQDAWAKEPRSYFGLAAADFPNYLVFLGPNCPIGNGPVLSAIEAQADYMCKLIDRFQTHNISTFAPKAEAIDDFIAFKNEFMKKTVWEDSCRSWYKSLGPDGPVTALWPGSTLHYMEALMELRLDDWDVKYTGNRFNWLGNGYSQTEIDPTADWAFYVRDRDDDEPMSRLKKLRMINMSGTITSNTGINFSGKDGETHKKQLESRL</sequence>
<dbReference type="InterPro" id="IPR051209">
    <property type="entry name" value="FAD-bind_Monooxygenase_sf"/>
</dbReference>
<comment type="similarity">
    <text evidence="1">Belongs to the FAD-binding monooxygenase family.</text>
</comment>
<evidence type="ECO:0008006" key="5">
    <source>
        <dbReference type="Google" id="ProtNLM"/>
    </source>
</evidence>
<reference evidence="3 4" key="2">
    <citation type="journal article" date="2013" name="PLoS Genet.">
        <title>Comparative genome structure, secondary metabolite, and effector coding capacity across Cochliobolus pathogens.</title>
        <authorList>
            <person name="Condon B.J."/>
            <person name="Leng Y."/>
            <person name="Wu D."/>
            <person name="Bushley K.E."/>
            <person name="Ohm R.A."/>
            <person name="Otillar R."/>
            <person name="Martin J."/>
            <person name="Schackwitz W."/>
            <person name="Grimwood J."/>
            <person name="MohdZainudin N."/>
            <person name="Xue C."/>
            <person name="Wang R."/>
            <person name="Manning V.A."/>
            <person name="Dhillon B."/>
            <person name="Tu Z.J."/>
            <person name="Steffenson B.J."/>
            <person name="Salamov A."/>
            <person name="Sun H."/>
            <person name="Lowry S."/>
            <person name="LaButti K."/>
            <person name="Han J."/>
            <person name="Copeland A."/>
            <person name="Lindquist E."/>
            <person name="Barry K."/>
            <person name="Schmutz J."/>
            <person name="Baker S.E."/>
            <person name="Ciuffetti L.M."/>
            <person name="Grigoriev I.V."/>
            <person name="Zhong S."/>
            <person name="Turgeon B.G."/>
        </authorList>
    </citation>
    <scope>NUCLEOTIDE SEQUENCE [LARGE SCALE GENOMIC DNA]</scope>
    <source>
        <strain evidence="4">28A</strain>
    </source>
</reference>
<dbReference type="Gene3D" id="3.50.50.60">
    <property type="entry name" value="FAD/NAD(P)-binding domain"/>
    <property type="match status" value="2"/>
</dbReference>
<dbReference type="PANTHER" id="PTHR42877">
    <property type="entry name" value="L-ORNITHINE N(5)-MONOOXYGENASE-RELATED"/>
    <property type="match status" value="1"/>
</dbReference>
<dbReference type="RefSeq" id="XP_008025286.1">
    <property type="nucleotide sequence ID" value="XM_008027095.1"/>
</dbReference>
<dbReference type="GeneID" id="19397300"/>
<dbReference type="OrthoDB" id="74360at2759"/>
<name>R0KEZ3_EXST2</name>
<evidence type="ECO:0000313" key="3">
    <source>
        <dbReference type="EMBL" id="EOA86657.1"/>
    </source>
</evidence>
<feature type="compositionally biased region" description="Basic and acidic residues" evidence="2">
    <location>
        <begin position="582"/>
        <end position="595"/>
    </location>
</feature>
<proteinExistence type="inferred from homology"/>
<dbReference type="Proteomes" id="UP000016935">
    <property type="component" value="Unassembled WGS sequence"/>
</dbReference>
<keyword evidence="4" id="KW-1185">Reference proteome</keyword>
<dbReference type="AlphaFoldDB" id="R0KEZ3"/>
<protein>
    <recommendedName>
        <fullName evidence="5">FAD/NAD(P)-binding domain-containing protein</fullName>
    </recommendedName>
</protein>
<gene>
    <name evidence="3" type="ORF">SETTUDRAFT_153455</name>
</gene>
<dbReference type="PANTHER" id="PTHR42877:SF8">
    <property type="entry name" value="MONOOXYGENASE"/>
    <property type="match status" value="1"/>
</dbReference>
<organism evidence="3 4">
    <name type="scientific">Exserohilum turcicum (strain 28A)</name>
    <name type="common">Northern leaf blight fungus</name>
    <name type="synonym">Setosphaeria turcica</name>
    <dbReference type="NCBI Taxonomy" id="671987"/>
    <lineage>
        <taxon>Eukaryota</taxon>
        <taxon>Fungi</taxon>
        <taxon>Dikarya</taxon>
        <taxon>Ascomycota</taxon>
        <taxon>Pezizomycotina</taxon>
        <taxon>Dothideomycetes</taxon>
        <taxon>Pleosporomycetidae</taxon>
        <taxon>Pleosporales</taxon>
        <taxon>Pleosporineae</taxon>
        <taxon>Pleosporaceae</taxon>
        <taxon>Exserohilum</taxon>
    </lineage>
</organism>
<dbReference type="HOGENOM" id="CLU_006937_6_1_1"/>
<accession>R0KEZ3</accession>
<dbReference type="eggNOG" id="KOG1399">
    <property type="taxonomic scope" value="Eukaryota"/>
</dbReference>
<evidence type="ECO:0000256" key="1">
    <source>
        <dbReference type="ARBA" id="ARBA00010139"/>
    </source>
</evidence>
<dbReference type="EMBL" id="KB908592">
    <property type="protein sequence ID" value="EOA86657.1"/>
    <property type="molecule type" value="Genomic_DNA"/>
</dbReference>